<dbReference type="Gene3D" id="3.20.20.100">
    <property type="entry name" value="NADP-dependent oxidoreductase domain"/>
    <property type="match status" value="1"/>
</dbReference>
<evidence type="ECO:0000313" key="2">
    <source>
        <dbReference type="Proteomes" id="UP000594571"/>
    </source>
</evidence>
<sequence>MRLGLHLQMINIIKTQGKIILRWLIQRDVIDIPKSVKNERMKQNIEVLILLLLMKI</sequence>
<gene>
    <name evidence="1" type="ORF">CVS89_07340</name>
</gene>
<dbReference type="InterPro" id="IPR018170">
    <property type="entry name" value="Aldo/ket_reductase_CS"/>
</dbReference>
<evidence type="ECO:0000313" key="1">
    <source>
        <dbReference type="EMBL" id="QPH98057.1"/>
    </source>
</evidence>
<dbReference type="PROSITE" id="PS00063">
    <property type="entry name" value="ALDOKETO_REDUCTASE_3"/>
    <property type="match status" value="1"/>
</dbReference>
<dbReference type="EMBL" id="CP049263">
    <property type="protein sequence ID" value="QPH98057.1"/>
    <property type="molecule type" value="Genomic_DNA"/>
</dbReference>
<protein>
    <submittedName>
        <fullName evidence="1">Uncharacterized protein</fullName>
    </submittedName>
</protein>
<reference evidence="1 2" key="1">
    <citation type="journal article" date="2018" name="Emerg. Microbes Infect.">
        <title>Genomic analysis of oral Campylobacter concisus strains identified a potential bacterial molecular marker associated with active Crohn's disease.</title>
        <authorList>
            <person name="Liu F."/>
            <person name="Ma R."/>
            <person name="Tay C.Y.A."/>
            <person name="Octavia S."/>
            <person name="Lan R."/>
            <person name="Chung H.K.L."/>
            <person name="Riordan S.M."/>
            <person name="Grimm M.C."/>
            <person name="Leong R.W."/>
            <person name="Tanaka M.M."/>
            <person name="Connor S."/>
            <person name="Zhang L."/>
        </authorList>
    </citation>
    <scope>NUCLEOTIDE SEQUENCE [LARGE SCALE GENOMIC DNA]</scope>
    <source>
        <strain evidence="1 2">H16O-S1</strain>
    </source>
</reference>
<name>A0A7S9S7W1_9BACT</name>
<accession>A0A7S9S7W1</accession>
<dbReference type="InterPro" id="IPR036812">
    <property type="entry name" value="NAD(P)_OxRdtase_dom_sf"/>
</dbReference>
<proteinExistence type="predicted"/>
<dbReference type="GO" id="GO:0016491">
    <property type="term" value="F:oxidoreductase activity"/>
    <property type="evidence" value="ECO:0007669"/>
    <property type="project" value="InterPro"/>
</dbReference>
<organism evidence="1 2">
    <name type="scientific">Campylobacter concisus</name>
    <dbReference type="NCBI Taxonomy" id="199"/>
    <lineage>
        <taxon>Bacteria</taxon>
        <taxon>Pseudomonadati</taxon>
        <taxon>Campylobacterota</taxon>
        <taxon>Epsilonproteobacteria</taxon>
        <taxon>Campylobacterales</taxon>
        <taxon>Campylobacteraceae</taxon>
        <taxon>Campylobacter</taxon>
    </lineage>
</organism>
<dbReference type="AlphaFoldDB" id="A0A7S9S7W1"/>
<dbReference type="SUPFAM" id="SSF51430">
    <property type="entry name" value="NAD(P)-linked oxidoreductase"/>
    <property type="match status" value="1"/>
</dbReference>
<dbReference type="Proteomes" id="UP000594571">
    <property type="component" value="Chromosome"/>
</dbReference>
<reference evidence="1 2" key="2">
    <citation type="journal article" date="2020" name="Microb. Genom.">
        <title>Analysis of complete Campylobacter concisus genomes identifies genomospecies features, secretion systems and novel plasmids and their association with severe ulcerative colitis.</title>
        <authorList>
            <person name="Liu F."/>
            <person name="Chen S."/>
            <person name="Luu L.D.W."/>
            <person name="Lee S.A."/>
            <person name="Tay A.C.Y."/>
            <person name="Wu R."/>
            <person name="Riordan S.M."/>
            <person name="Lan R."/>
            <person name="Liu L."/>
            <person name="Zhang L."/>
        </authorList>
    </citation>
    <scope>NUCLEOTIDE SEQUENCE [LARGE SCALE GENOMIC DNA]</scope>
    <source>
        <strain evidence="1 2">H16O-S1</strain>
    </source>
</reference>